<dbReference type="Gene3D" id="3.30.420.10">
    <property type="entry name" value="Ribonuclease H-like superfamily/Ribonuclease H"/>
    <property type="match status" value="1"/>
</dbReference>
<proteinExistence type="inferred from homology"/>
<dbReference type="SUPFAM" id="SSF53098">
    <property type="entry name" value="Ribonuclease H-like"/>
    <property type="match status" value="1"/>
</dbReference>
<dbReference type="InterPro" id="IPR013520">
    <property type="entry name" value="Ribonucl_H"/>
</dbReference>
<dbReference type="PANTHER" id="PTHR11046">
    <property type="entry name" value="OLIGORIBONUCLEASE, MITOCHONDRIAL"/>
    <property type="match status" value="1"/>
</dbReference>
<keyword evidence="4" id="KW-0269">Exonuclease</keyword>
<dbReference type="InterPro" id="IPR036397">
    <property type="entry name" value="RNaseH_sf"/>
</dbReference>
<comment type="similarity">
    <text evidence="1">Belongs to the oligoribonuclease family.</text>
</comment>
<name>A0A8K0D8C3_IGNLU</name>
<evidence type="ECO:0000256" key="2">
    <source>
        <dbReference type="ARBA" id="ARBA00022722"/>
    </source>
</evidence>
<evidence type="ECO:0000259" key="6">
    <source>
        <dbReference type="SMART" id="SM00479"/>
    </source>
</evidence>
<dbReference type="OrthoDB" id="270189at2759"/>
<comment type="caution">
    <text evidence="7">The sequence shown here is derived from an EMBL/GenBank/DDBJ whole genome shotgun (WGS) entry which is preliminary data.</text>
</comment>
<feature type="domain" description="Exonuclease" evidence="6">
    <location>
        <begin position="35"/>
        <end position="209"/>
    </location>
</feature>
<dbReference type="Proteomes" id="UP000801492">
    <property type="component" value="Unassembled WGS sequence"/>
</dbReference>
<sequence>MFKYLIKLGANYGKIGNLFPQFKSFSIMSKTYPGRILWLDMEMSGLDIDRDQIMEVACLVTDGDLNIVAEGPNIIVHQPDSVLDNMNEWCTKQHKQTGLTNESRSSTISLEEAEDQLFEFISKNIAKNSSPIAGNSVYMDRLFLRKHMPRVNNYLHYRIIDVSSIKELCRMWRPEIYKNAPTKHLQHRALTDIIESVEEMKFYRDNFFKLD</sequence>
<dbReference type="SMART" id="SM00479">
    <property type="entry name" value="EXOIII"/>
    <property type="match status" value="1"/>
</dbReference>
<dbReference type="HAMAP" id="MF_00045">
    <property type="entry name" value="Oligoribonuclease"/>
    <property type="match status" value="1"/>
</dbReference>
<dbReference type="FunFam" id="3.30.420.10:FF:000003">
    <property type="entry name" value="Oligoribonuclease"/>
    <property type="match status" value="1"/>
</dbReference>
<dbReference type="AlphaFoldDB" id="A0A8K0D8C3"/>
<dbReference type="Pfam" id="PF00929">
    <property type="entry name" value="RNase_T"/>
    <property type="match status" value="1"/>
</dbReference>
<keyword evidence="2" id="KW-0540">Nuclease</keyword>
<accession>A0A8K0D8C3</accession>
<organism evidence="7 8">
    <name type="scientific">Ignelater luminosus</name>
    <name type="common">Cucubano</name>
    <name type="synonym">Pyrophorus luminosus</name>
    <dbReference type="NCBI Taxonomy" id="2038154"/>
    <lineage>
        <taxon>Eukaryota</taxon>
        <taxon>Metazoa</taxon>
        <taxon>Ecdysozoa</taxon>
        <taxon>Arthropoda</taxon>
        <taxon>Hexapoda</taxon>
        <taxon>Insecta</taxon>
        <taxon>Pterygota</taxon>
        <taxon>Neoptera</taxon>
        <taxon>Endopterygota</taxon>
        <taxon>Coleoptera</taxon>
        <taxon>Polyphaga</taxon>
        <taxon>Elateriformia</taxon>
        <taxon>Elateroidea</taxon>
        <taxon>Elateridae</taxon>
        <taxon>Agrypninae</taxon>
        <taxon>Pyrophorini</taxon>
        <taxon>Ignelater</taxon>
    </lineage>
</organism>
<evidence type="ECO:0000256" key="4">
    <source>
        <dbReference type="ARBA" id="ARBA00022839"/>
    </source>
</evidence>
<dbReference type="GO" id="GO:0000175">
    <property type="term" value="F:3'-5'-RNA exonuclease activity"/>
    <property type="evidence" value="ECO:0007669"/>
    <property type="project" value="InterPro"/>
</dbReference>
<evidence type="ECO:0000313" key="7">
    <source>
        <dbReference type="EMBL" id="KAF2898862.1"/>
    </source>
</evidence>
<dbReference type="CDD" id="cd06135">
    <property type="entry name" value="Orn"/>
    <property type="match status" value="1"/>
</dbReference>
<dbReference type="PANTHER" id="PTHR11046:SF0">
    <property type="entry name" value="OLIGORIBONUCLEASE, MITOCHONDRIAL"/>
    <property type="match status" value="1"/>
</dbReference>
<evidence type="ECO:0000313" key="8">
    <source>
        <dbReference type="Proteomes" id="UP000801492"/>
    </source>
</evidence>
<evidence type="ECO:0000256" key="1">
    <source>
        <dbReference type="ARBA" id="ARBA00009921"/>
    </source>
</evidence>
<dbReference type="GO" id="GO:0005739">
    <property type="term" value="C:mitochondrion"/>
    <property type="evidence" value="ECO:0007669"/>
    <property type="project" value="TreeGrafter"/>
</dbReference>
<protein>
    <recommendedName>
        <fullName evidence="5">Probable oligoribonuclease</fullName>
    </recommendedName>
</protein>
<dbReference type="InterPro" id="IPR022894">
    <property type="entry name" value="Oligoribonuclease"/>
</dbReference>
<evidence type="ECO:0000256" key="3">
    <source>
        <dbReference type="ARBA" id="ARBA00022801"/>
    </source>
</evidence>
<gene>
    <name evidence="7" type="ORF">ILUMI_07320</name>
</gene>
<dbReference type="GO" id="GO:0003676">
    <property type="term" value="F:nucleic acid binding"/>
    <property type="evidence" value="ECO:0007669"/>
    <property type="project" value="InterPro"/>
</dbReference>
<dbReference type="NCBIfam" id="NF003765">
    <property type="entry name" value="PRK05359.1"/>
    <property type="match status" value="1"/>
</dbReference>
<keyword evidence="8" id="KW-1185">Reference proteome</keyword>
<dbReference type="InterPro" id="IPR012337">
    <property type="entry name" value="RNaseH-like_sf"/>
</dbReference>
<keyword evidence="3" id="KW-0378">Hydrolase</keyword>
<evidence type="ECO:0000256" key="5">
    <source>
        <dbReference type="ARBA" id="ARBA00072681"/>
    </source>
</evidence>
<reference evidence="7" key="1">
    <citation type="submission" date="2019-08" db="EMBL/GenBank/DDBJ databases">
        <title>The genome of the North American firefly Photinus pyralis.</title>
        <authorList>
            <consortium name="Photinus pyralis genome working group"/>
            <person name="Fallon T.R."/>
            <person name="Sander Lower S.E."/>
            <person name="Weng J.-K."/>
        </authorList>
    </citation>
    <scope>NUCLEOTIDE SEQUENCE</scope>
    <source>
        <strain evidence="7">TRF0915ILg1</strain>
        <tissue evidence="7">Whole body</tissue>
    </source>
</reference>
<dbReference type="EMBL" id="VTPC01003218">
    <property type="protein sequence ID" value="KAF2898862.1"/>
    <property type="molecule type" value="Genomic_DNA"/>
</dbReference>